<evidence type="ECO:0000313" key="1">
    <source>
        <dbReference type="EMBL" id="KAG9471553.1"/>
    </source>
</evidence>
<dbReference type="Proteomes" id="UP000770717">
    <property type="component" value="Unassembled WGS sequence"/>
</dbReference>
<sequence length="85" mass="9436">MIGRGPVSPILLTCRVTAHTYPTVRRRQNGVLLVQVRSIQLQWDCRDTRAHRLSVSISPIEMNGAPTMHAWPSVSGRGGHEIPVL</sequence>
<accession>A0A8J6EM11</accession>
<gene>
    <name evidence="1" type="ORF">GDO78_014303</name>
</gene>
<dbReference type="AlphaFoldDB" id="A0A8J6EM11"/>
<keyword evidence="2" id="KW-1185">Reference proteome</keyword>
<comment type="caution">
    <text evidence="1">The sequence shown here is derived from an EMBL/GenBank/DDBJ whole genome shotgun (WGS) entry which is preliminary data.</text>
</comment>
<dbReference type="EMBL" id="WNTK01000132">
    <property type="protein sequence ID" value="KAG9471553.1"/>
    <property type="molecule type" value="Genomic_DNA"/>
</dbReference>
<evidence type="ECO:0000313" key="2">
    <source>
        <dbReference type="Proteomes" id="UP000770717"/>
    </source>
</evidence>
<proteinExistence type="predicted"/>
<name>A0A8J6EM11_ELECQ</name>
<protein>
    <submittedName>
        <fullName evidence="1">Uncharacterized protein</fullName>
    </submittedName>
</protein>
<reference evidence="1" key="1">
    <citation type="thesis" date="2020" institute="ProQuest LLC" country="789 East Eisenhower Parkway, Ann Arbor, MI, USA">
        <title>Comparative Genomics and Chromosome Evolution.</title>
        <authorList>
            <person name="Mudd A.B."/>
        </authorList>
    </citation>
    <scope>NUCLEOTIDE SEQUENCE</scope>
    <source>
        <strain evidence="1">HN-11 Male</strain>
        <tissue evidence="1">Kidney and liver</tissue>
    </source>
</reference>
<organism evidence="1 2">
    <name type="scientific">Eleutherodactylus coqui</name>
    <name type="common">Puerto Rican coqui</name>
    <dbReference type="NCBI Taxonomy" id="57060"/>
    <lineage>
        <taxon>Eukaryota</taxon>
        <taxon>Metazoa</taxon>
        <taxon>Chordata</taxon>
        <taxon>Craniata</taxon>
        <taxon>Vertebrata</taxon>
        <taxon>Euteleostomi</taxon>
        <taxon>Amphibia</taxon>
        <taxon>Batrachia</taxon>
        <taxon>Anura</taxon>
        <taxon>Neobatrachia</taxon>
        <taxon>Hyloidea</taxon>
        <taxon>Eleutherodactylidae</taxon>
        <taxon>Eleutherodactylinae</taxon>
        <taxon>Eleutherodactylus</taxon>
        <taxon>Eleutherodactylus</taxon>
    </lineage>
</organism>